<accession>A0AAV7DRZ0</accession>
<keyword evidence="2" id="KW-1185">Reference proteome</keyword>
<dbReference type="EMBL" id="JAINDJ010000008">
    <property type="protein sequence ID" value="KAG9439365.1"/>
    <property type="molecule type" value="Genomic_DNA"/>
</dbReference>
<proteinExistence type="predicted"/>
<organism evidence="1 2">
    <name type="scientific">Aristolochia fimbriata</name>
    <name type="common">White veined hardy Dutchman's pipe vine</name>
    <dbReference type="NCBI Taxonomy" id="158543"/>
    <lineage>
        <taxon>Eukaryota</taxon>
        <taxon>Viridiplantae</taxon>
        <taxon>Streptophyta</taxon>
        <taxon>Embryophyta</taxon>
        <taxon>Tracheophyta</taxon>
        <taxon>Spermatophyta</taxon>
        <taxon>Magnoliopsida</taxon>
        <taxon>Magnoliidae</taxon>
        <taxon>Piperales</taxon>
        <taxon>Aristolochiaceae</taxon>
        <taxon>Aristolochia</taxon>
    </lineage>
</organism>
<sequence length="60" mass="6768">MAKGRVYLLTTLAKRTRHVLPWDEVAPPVVISPTKISNLPNLATIFEDDYEAEENSTAKR</sequence>
<protein>
    <submittedName>
        <fullName evidence="1">Uncharacterized protein</fullName>
    </submittedName>
</protein>
<evidence type="ECO:0000313" key="2">
    <source>
        <dbReference type="Proteomes" id="UP000825729"/>
    </source>
</evidence>
<evidence type="ECO:0000313" key="1">
    <source>
        <dbReference type="EMBL" id="KAG9439365.1"/>
    </source>
</evidence>
<comment type="caution">
    <text evidence="1">The sequence shown here is derived from an EMBL/GenBank/DDBJ whole genome shotgun (WGS) entry which is preliminary data.</text>
</comment>
<reference evidence="1 2" key="1">
    <citation type="submission" date="2021-07" db="EMBL/GenBank/DDBJ databases">
        <title>The Aristolochia fimbriata genome: insights into angiosperm evolution, floral development and chemical biosynthesis.</title>
        <authorList>
            <person name="Jiao Y."/>
        </authorList>
    </citation>
    <scope>NUCLEOTIDE SEQUENCE [LARGE SCALE GENOMIC DNA]</scope>
    <source>
        <strain evidence="1">IBCAS-2021</strain>
        <tissue evidence="1">Leaf</tissue>
    </source>
</reference>
<gene>
    <name evidence="1" type="ORF">H6P81_019530</name>
</gene>
<dbReference type="Proteomes" id="UP000825729">
    <property type="component" value="Unassembled WGS sequence"/>
</dbReference>
<name>A0AAV7DRZ0_ARIFI</name>
<dbReference type="AlphaFoldDB" id="A0AAV7DRZ0"/>